<name>A0A6J6DFV9_9ZZZZ</name>
<accession>A0A6J6DFV9</accession>
<dbReference type="AlphaFoldDB" id="A0A6J6DFV9"/>
<sequence>MKRIAITSMLVVGLLGISSAAVQAAAPSNTASPDQSELDKAQSYGGTWFDLPGGYTGRPYVSELSVINNGVSTPVITGGTSTTETNVPANRIAVAISPTNLCKTGQTPEPGKCYSTPNRIGITIGYQMGQGQLGWDFNNPSISSTVNANTEFDMTINLNTVGKSLRWTWASGVPTYWNASNLGADNATIRVRLKPALMPLVVSGGQQVGCSQVPVQTCQYSASTHETLSASLTLSLDQTLDSVFTGALFSSSRSFMGSLMTQPGETPQMTYGIAAPKTWSDGTENKAEMSAVLTDAAILNFYGATPEVAATTDFQTNALNLARTDGGTQGAITWTRWTADAQGSDGWLITIPEITFATAAAGAQGVRAFGSSVSPALFKVKAKTSQKITTRRSGTKSVLTLKVTASACAKYSCRVVVSSIASKVGSSSKKLTTASVGRKSKSVLSTVSAKSAKGQRLSAMLQAKKAGKWVYVSSSVTTTK</sequence>
<gene>
    <name evidence="1" type="ORF">UFOPK1619_00500</name>
</gene>
<evidence type="ECO:0000313" key="1">
    <source>
        <dbReference type="EMBL" id="CAB4562960.1"/>
    </source>
</evidence>
<proteinExistence type="predicted"/>
<dbReference type="EMBL" id="CAEZTI010000080">
    <property type="protein sequence ID" value="CAB4562960.1"/>
    <property type="molecule type" value="Genomic_DNA"/>
</dbReference>
<reference evidence="1" key="1">
    <citation type="submission" date="2020-05" db="EMBL/GenBank/DDBJ databases">
        <authorList>
            <person name="Chiriac C."/>
            <person name="Salcher M."/>
            <person name="Ghai R."/>
            <person name="Kavagutti S V."/>
        </authorList>
    </citation>
    <scope>NUCLEOTIDE SEQUENCE</scope>
</reference>
<organism evidence="1">
    <name type="scientific">freshwater metagenome</name>
    <dbReference type="NCBI Taxonomy" id="449393"/>
    <lineage>
        <taxon>unclassified sequences</taxon>
        <taxon>metagenomes</taxon>
        <taxon>ecological metagenomes</taxon>
    </lineage>
</organism>
<protein>
    <submittedName>
        <fullName evidence="1">Unannotated protein</fullName>
    </submittedName>
</protein>